<name>A0ABN4TQM2_9BURK</name>
<feature type="transmembrane region" description="Helical" evidence="6">
    <location>
        <begin position="198"/>
        <end position="219"/>
    </location>
</feature>
<evidence type="ECO:0000256" key="1">
    <source>
        <dbReference type="ARBA" id="ARBA00004651"/>
    </source>
</evidence>
<dbReference type="PANTHER" id="PTHR30086">
    <property type="entry name" value="ARGININE EXPORTER PROTEIN ARGO"/>
    <property type="match status" value="1"/>
</dbReference>
<keyword evidence="2" id="KW-1003">Cell membrane</keyword>
<comment type="subcellular location">
    <subcellularLocation>
        <location evidence="1">Cell membrane</location>
        <topology evidence="1">Multi-pass membrane protein</topology>
    </subcellularLocation>
</comment>
<sequence length="221" mass="22890">MDLLNAPGGLAPQFAMVAGAHLLALLSPGPDFLLVVRSGLLHGPRRTAAVCLGIALGNGVFILLALAGLAASRASQAWLDGLQWAGCAYLVWLGWRFLRVRGGFALPDGVQPGQGGATVPVAWAAQLGTGLLSALLNPKNALFYASLFAMLAAQHTPPAIQAAYGAWMFCAVFGWDLLVAYGAGHPAVASRFARSTTAVGRCTGLALWGLATVVAVRSWRS</sequence>
<gene>
    <name evidence="7" type="ORF">BKK80_18420</name>
</gene>
<dbReference type="Pfam" id="PF01810">
    <property type="entry name" value="LysE"/>
    <property type="match status" value="1"/>
</dbReference>
<accession>A0ABN4TQM2</accession>
<feature type="transmembrane region" description="Helical" evidence="6">
    <location>
        <begin position="166"/>
        <end position="186"/>
    </location>
</feature>
<feature type="transmembrane region" description="Helical" evidence="6">
    <location>
        <begin position="14"/>
        <end position="36"/>
    </location>
</feature>
<protein>
    <submittedName>
        <fullName evidence="7">Lysine transporter LysE</fullName>
    </submittedName>
</protein>
<feature type="transmembrane region" description="Helical" evidence="6">
    <location>
        <begin position="81"/>
        <end position="98"/>
    </location>
</feature>
<dbReference type="Proteomes" id="UP000177515">
    <property type="component" value="Chromosome 1"/>
</dbReference>
<reference evidence="7 8" key="1">
    <citation type="submission" date="2016-10" db="EMBL/GenBank/DDBJ databases">
        <title>Complete genome sequences of three Cupriavidus strains isolated from various Malaysian environments.</title>
        <authorList>
            <person name="Abdullah A.A.-A."/>
            <person name="Shafie N.A.H."/>
            <person name="Lau N.S."/>
        </authorList>
    </citation>
    <scope>NUCLEOTIDE SEQUENCE [LARGE SCALE GENOMIC DNA]</scope>
    <source>
        <strain evidence="7 8">USMAA1020</strain>
    </source>
</reference>
<dbReference type="InterPro" id="IPR001123">
    <property type="entry name" value="LeuE-type"/>
</dbReference>
<keyword evidence="4 6" id="KW-1133">Transmembrane helix</keyword>
<keyword evidence="5 6" id="KW-0472">Membrane</keyword>
<evidence type="ECO:0000256" key="2">
    <source>
        <dbReference type="ARBA" id="ARBA00022475"/>
    </source>
</evidence>
<keyword evidence="3 6" id="KW-0812">Transmembrane</keyword>
<dbReference type="RefSeq" id="WP_071015542.1">
    <property type="nucleotide sequence ID" value="NZ_CP017754.1"/>
</dbReference>
<feature type="transmembrane region" description="Helical" evidence="6">
    <location>
        <begin position="48"/>
        <end position="69"/>
    </location>
</feature>
<evidence type="ECO:0000256" key="3">
    <source>
        <dbReference type="ARBA" id="ARBA00022692"/>
    </source>
</evidence>
<organism evidence="7 8">
    <name type="scientific">Cupriavidus malaysiensis</name>
    <dbReference type="NCBI Taxonomy" id="367825"/>
    <lineage>
        <taxon>Bacteria</taxon>
        <taxon>Pseudomonadati</taxon>
        <taxon>Pseudomonadota</taxon>
        <taxon>Betaproteobacteria</taxon>
        <taxon>Burkholderiales</taxon>
        <taxon>Burkholderiaceae</taxon>
        <taxon>Cupriavidus</taxon>
    </lineage>
</organism>
<dbReference type="PANTHER" id="PTHR30086:SF20">
    <property type="entry name" value="ARGININE EXPORTER PROTEIN ARGO-RELATED"/>
    <property type="match status" value="1"/>
</dbReference>
<evidence type="ECO:0000256" key="5">
    <source>
        <dbReference type="ARBA" id="ARBA00023136"/>
    </source>
</evidence>
<proteinExistence type="predicted"/>
<evidence type="ECO:0000313" key="7">
    <source>
        <dbReference type="EMBL" id="AOZ07590.1"/>
    </source>
</evidence>
<evidence type="ECO:0000256" key="6">
    <source>
        <dbReference type="SAM" id="Phobius"/>
    </source>
</evidence>
<dbReference type="EMBL" id="CP017754">
    <property type="protein sequence ID" value="AOZ07590.1"/>
    <property type="molecule type" value="Genomic_DNA"/>
</dbReference>
<evidence type="ECO:0000256" key="4">
    <source>
        <dbReference type="ARBA" id="ARBA00022989"/>
    </source>
</evidence>
<keyword evidence="8" id="KW-1185">Reference proteome</keyword>
<evidence type="ECO:0000313" key="8">
    <source>
        <dbReference type="Proteomes" id="UP000177515"/>
    </source>
</evidence>